<evidence type="ECO:0000313" key="32">
    <source>
        <dbReference type="Ensembl" id="ENSXCOP00000018121.1"/>
    </source>
</evidence>
<evidence type="ECO:0000259" key="31">
    <source>
        <dbReference type="PROSITE" id="PS50835"/>
    </source>
</evidence>
<evidence type="ECO:0000256" key="23">
    <source>
        <dbReference type="PIRSR" id="PIRSR000615-1"/>
    </source>
</evidence>
<dbReference type="PANTHER" id="PTHR24416">
    <property type="entry name" value="TYROSINE-PROTEIN KINASE RECEPTOR"/>
    <property type="match status" value="1"/>
</dbReference>
<evidence type="ECO:0000256" key="29">
    <source>
        <dbReference type="SAM" id="Phobius"/>
    </source>
</evidence>
<dbReference type="InterPro" id="IPR036179">
    <property type="entry name" value="Ig-like_dom_sf"/>
</dbReference>
<comment type="catalytic activity">
    <reaction evidence="22">
        <text>L-tyrosyl-[protein] + ATP = O-phospho-L-tyrosyl-[protein] + ADP + H(+)</text>
        <dbReference type="Rhea" id="RHEA:10596"/>
        <dbReference type="Rhea" id="RHEA-COMP:10136"/>
        <dbReference type="Rhea" id="RHEA-COMP:20101"/>
        <dbReference type="ChEBI" id="CHEBI:15378"/>
        <dbReference type="ChEBI" id="CHEBI:30616"/>
        <dbReference type="ChEBI" id="CHEBI:46858"/>
        <dbReference type="ChEBI" id="CHEBI:61978"/>
        <dbReference type="ChEBI" id="CHEBI:456216"/>
        <dbReference type="EC" id="2.7.10.1"/>
    </reaction>
</comment>
<keyword evidence="12 25" id="KW-0460">Magnesium</keyword>
<dbReference type="GeneTree" id="ENSGT00940000155626"/>
<keyword evidence="15 29" id="KW-0472">Membrane</keyword>
<keyword evidence="10" id="KW-0418">Kinase</keyword>
<feature type="binding site" evidence="25">
    <location>
        <position position="782"/>
    </location>
    <ligand>
        <name>Mg(2+)</name>
        <dbReference type="ChEBI" id="CHEBI:18420"/>
    </ligand>
</feature>
<dbReference type="FunFam" id="3.30.200.20:FF:000025">
    <property type="entry name" value="Platelet-derived growth factor receptor alpha"/>
    <property type="match status" value="1"/>
</dbReference>
<evidence type="ECO:0000256" key="22">
    <source>
        <dbReference type="ARBA" id="ARBA00051243"/>
    </source>
</evidence>
<feature type="binding site" evidence="25">
    <location>
        <position position="557"/>
    </location>
    <ligand>
        <name>Mg(2+)</name>
        <dbReference type="ChEBI" id="CHEBI:18420"/>
    </ligand>
</feature>
<dbReference type="PROSITE" id="PS00240">
    <property type="entry name" value="RECEPTOR_TYR_KIN_III"/>
    <property type="match status" value="1"/>
</dbReference>
<comment type="similarity">
    <text evidence="27">Belongs to the protein kinase superfamily. Tyr protein kinase family. CSF-1/PDGF receptor subfamily.</text>
</comment>
<feature type="domain" description="Ig-like" evidence="31">
    <location>
        <begin position="209"/>
        <end position="304"/>
    </location>
</feature>
<dbReference type="InterPro" id="IPR001824">
    <property type="entry name" value="Tyr_kinase_rcpt_3_CS"/>
</dbReference>
<dbReference type="Ensembl" id="ENSXCOT00000018352.1">
    <property type="protein sequence ID" value="ENSXCOP00000018121.1"/>
    <property type="gene ID" value="ENSXCOG00000013658.1"/>
</dbReference>
<dbReference type="PIRSF" id="PIRSF500951">
    <property type="entry name" value="SCGF_recepter"/>
    <property type="match status" value="1"/>
</dbReference>
<dbReference type="FunFam" id="1.10.510.10:FF:000140">
    <property type="entry name" value="Platelet-derived growth factor receptor beta"/>
    <property type="match status" value="1"/>
</dbReference>
<dbReference type="GO" id="GO:0004714">
    <property type="term" value="F:transmembrane receptor protein tyrosine kinase activity"/>
    <property type="evidence" value="ECO:0007669"/>
    <property type="project" value="UniProtKB-EC"/>
</dbReference>
<dbReference type="Pfam" id="PF25305">
    <property type="entry name" value="Ig_PDGFR_d4"/>
    <property type="match status" value="1"/>
</dbReference>
<keyword evidence="13" id="KW-0832">Ubl conjugation</keyword>
<feature type="compositionally biased region" description="Polar residues" evidence="28">
    <location>
        <begin position="690"/>
        <end position="702"/>
    </location>
</feature>
<keyword evidence="8" id="KW-0677">Repeat</keyword>
<organism evidence="32 33">
    <name type="scientific">Xiphophorus couchianus</name>
    <name type="common">Monterrey platyfish</name>
    <dbReference type="NCBI Taxonomy" id="32473"/>
    <lineage>
        <taxon>Eukaryota</taxon>
        <taxon>Metazoa</taxon>
        <taxon>Chordata</taxon>
        <taxon>Craniata</taxon>
        <taxon>Vertebrata</taxon>
        <taxon>Euteleostomi</taxon>
        <taxon>Actinopterygii</taxon>
        <taxon>Neopterygii</taxon>
        <taxon>Teleostei</taxon>
        <taxon>Neoteleostei</taxon>
        <taxon>Acanthomorphata</taxon>
        <taxon>Ovalentaria</taxon>
        <taxon>Atherinomorphae</taxon>
        <taxon>Cyprinodontiformes</taxon>
        <taxon>Poeciliidae</taxon>
        <taxon>Poeciliinae</taxon>
        <taxon>Xiphophorus</taxon>
    </lineage>
</organism>
<evidence type="ECO:0000256" key="27">
    <source>
        <dbReference type="RuleBase" id="RU000311"/>
    </source>
</evidence>
<dbReference type="SMART" id="SM00408">
    <property type="entry name" value="IGc2"/>
    <property type="match status" value="2"/>
</dbReference>
<feature type="binding site" evidence="24">
    <location>
        <begin position="660"/>
        <end position="666"/>
    </location>
    <ligand>
        <name>ATP</name>
        <dbReference type="ChEBI" id="CHEBI:30616"/>
    </ligand>
</feature>
<dbReference type="GO" id="GO:0046427">
    <property type="term" value="P:positive regulation of receptor signaling pathway via JAK-STAT"/>
    <property type="evidence" value="ECO:0007669"/>
    <property type="project" value="TreeGrafter"/>
</dbReference>
<evidence type="ECO:0000256" key="20">
    <source>
        <dbReference type="ARBA" id="ARBA00023319"/>
    </source>
</evidence>
<evidence type="ECO:0000256" key="9">
    <source>
        <dbReference type="ARBA" id="ARBA00022741"/>
    </source>
</evidence>
<feature type="domain" description="Ig-like" evidence="31">
    <location>
        <begin position="21"/>
        <end position="104"/>
    </location>
</feature>
<dbReference type="InterPro" id="IPR027263">
    <property type="entry name" value="SCGF_receptor"/>
</dbReference>
<dbReference type="GO" id="GO:0043235">
    <property type="term" value="C:receptor complex"/>
    <property type="evidence" value="ECO:0007669"/>
    <property type="project" value="TreeGrafter"/>
</dbReference>
<dbReference type="Gene3D" id="1.10.510.10">
    <property type="entry name" value="Transferase(Phosphotransferase) domain 1"/>
    <property type="match status" value="1"/>
</dbReference>
<dbReference type="GO" id="GO:0019955">
    <property type="term" value="F:cytokine binding"/>
    <property type="evidence" value="ECO:0007669"/>
    <property type="project" value="InterPro"/>
</dbReference>
<dbReference type="InterPro" id="IPR007110">
    <property type="entry name" value="Ig-like_dom"/>
</dbReference>
<dbReference type="AlphaFoldDB" id="A0A3B5MA19"/>
<keyword evidence="5" id="KW-0808">Transferase</keyword>
<keyword evidence="4" id="KW-0597">Phosphoprotein</keyword>
<dbReference type="InterPro" id="IPR020635">
    <property type="entry name" value="Tyr_kinase_cat_dom"/>
</dbReference>
<dbReference type="PROSITE" id="PS50011">
    <property type="entry name" value="PROTEIN_KINASE_DOM"/>
    <property type="match status" value="1"/>
</dbReference>
<evidence type="ECO:0000256" key="2">
    <source>
        <dbReference type="ARBA" id="ARBA00011902"/>
    </source>
</evidence>
<dbReference type="Proteomes" id="UP000261380">
    <property type="component" value="Unplaced"/>
</dbReference>
<dbReference type="InterPro" id="IPR050122">
    <property type="entry name" value="RTK"/>
</dbReference>
<evidence type="ECO:0000256" key="8">
    <source>
        <dbReference type="ARBA" id="ARBA00022737"/>
    </source>
</evidence>
<dbReference type="SUPFAM" id="SSF56112">
    <property type="entry name" value="Protein kinase-like (PK-like)"/>
    <property type="match status" value="1"/>
</dbReference>
<dbReference type="InterPro" id="IPR000719">
    <property type="entry name" value="Prot_kinase_dom"/>
</dbReference>
<dbReference type="InterPro" id="IPR011009">
    <property type="entry name" value="Kinase-like_dom_sf"/>
</dbReference>
<feature type="binding site" evidence="25">
    <location>
        <position position="769"/>
    </location>
    <ligand>
        <name>Mg(2+)</name>
        <dbReference type="ChEBI" id="CHEBI:18420"/>
    </ligand>
</feature>
<evidence type="ECO:0000256" key="12">
    <source>
        <dbReference type="ARBA" id="ARBA00022842"/>
    </source>
</evidence>
<dbReference type="GO" id="GO:0030183">
    <property type="term" value="P:B cell differentiation"/>
    <property type="evidence" value="ECO:0007669"/>
    <property type="project" value="TreeGrafter"/>
</dbReference>
<keyword evidence="18 27" id="KW-0675">Receptor</keyword>
<evidence type="ECO:0000256" key="10">
    <source>
        <dbReference type="ARBA" id="ARBA00022777"/>
    </source>
</evidence>
<dbReference type="GO" id="GO:0046872">
    <property type="term" value="F:metal ion binding"/>
    <property type="evidence" value="ECO:0007669"/>
    <property type="project" value="UniProtKB-KW"/>
</dbReference>
<keyword evidence="16" id="KW-0829">Tyrosine-protein kinase</keyword>
<dbReference type="InterPro" id="IPR008266">
    <property type="entry name" value="Tyr_kinase_AS"/>
</dbReference>
<dbReference type="SMART" id="SM00219">
    <property type="entry name" value="TyrKc"/>
    <property type="match status" value="1"/>
</dbReference>
<name>A0A3B5MA19_9TELE</name>
<keyword evidence="33" id="KW-1185">Reference proteome</keyword>
<dbReference type="GO" id="GO:0002244">
    <property type="term" value="P:hematopoietic progenitor cell differentiation"/>
    <property type="evidence" value="ECO:0007669"/>
    <property type="project" value="TreeGrafter"/>
</dbReference>
<feature type="active site" description="Proton acceptor" evidence="23">
    <location>
        <position position="764"/>
    </location>
</feature>
<keyword evidence="9 24" id="KW-0547">Nucleotide-binding</keyword>
<dbReference type="GO" id="GO:0038109">
    <property type="term" value="P:Kit signaling pathway"/>
    <property type="evidence" value="ECO:0007669"/>
    <property type="project" value="InterPro"/>
</dbReference>
<dbReference type="SUPFAM" id="SSF48726">
    <property type="entry name" value="Immunoglobulin"/>
    <property type="match status" value="4"/>
</dbReference>
<dbReference type="InterPro" id="IPR003598">
    <property type="entry name" value="Ig_sub2"/>
</dbReference>
<dbReference type="Gene3D" id="3.30.200.20">
    <property type="entry name" value="Phosphorylase Kinase, domain 1"/>
    <property type="match status" value="1"/>
</dbReference>
<dbReference type="GO" id="GO:0001667">
    <property type="term" value="P:ameboidal-type cell migration"/>
    <property type="evidence" value="ECO:0007669"/>
    <property type="project" value="UniProtKB-ARBA"/>
</dbReference>
<dbReference type="InterPro" id="IPR003599">
    <property type="entry name" value="Ig_sub"/>
</dbReference>
<evidence type="ECO:0000256" key="11">
    <source>
        <dbReference type="ARBA" id="ARBA00022840"/>
    </source>
</evidence>
<dbReference type="EC" id="2.7.10.1" evidence="2"/>
<dbReference type="Pfam" id="PF07714">
    <property type="entry name" value="PK_Tyr_Ser-Thr"/>
    <property type="match status" value="1"/>
</dbReference>
<feature type="binding site" evidence="24">
    <location>
        <begin position="585"/>
        <end position="592"/>
    </location>
    <ligand>
        <name>ATP</name>
        <dbReference type="ChEBI" id="CHEBI:30616"/>
    </ligand>
</feature>
<evidence type="ECO:0000256" key="1">
    <source>
        <dbReference type="ARBA" id="ARBA00004251"/>
    </source>
</evidence>
<keyword evidence="14 29" id="KW-1133">Transmembrane helix</keyword>
<keyword evidence="7 25" id="KW-0479">Metal-binding</keyword>
<evidence type="ECO:0000256" key="7">
    <source>
        <dbReference type="ARBA" id="ARBA00022723"/>
    </source>
</evidence>
<protein>
    <recommendedName>
        <fullName evidence="2">receptor protein-tyrosine kinase</fullName>
        <ecNumber evidence="2">2.7.10.1</ecNumber>
    </recommendedName>
    <alternativeName>
        <fullName evidence="21">Tyrosine-protein kinase Kit</fullName>
    </alternativeName>
</protein>
<evidence type="ECO:0000256" key="3">
    <source>
        <dbReference type="ARBA" id="ARBA00022475"/>
    </source>
</evidence>
<accession>A0A3B5MA19</accession>
<keyword evidence="11 24" id="KW-0067">ATP-binding</keyword>
<evidence type="ECO:0000256" key="14">
    <source>
        <dbReference type="ARBA" id="ARBA00022989"/>
    </source>
</evidence>
<evidence type="ECO:0000256" key="18">
    <source>
        <dbReference type="ARBA" id="ARBA00023170"/>
    </source>
</evidence>
<dbReference type="PROSITE" id="PS00109">
    <property type="entry name" value="PROTEIN_KINASE_TYR"/>
    <property type="match status" value="1"/>
</dbReference>
<evidence type="ECO:0000256" key="16">
    <source>
        <dbReference type="ARBA" id="ARBA00023137"/>
    </source>
</evidence>
<evidence type="ECO:0000256" key="4">
    <source>
        <dbReference type="ARBA" id="ARBA00022553"/>
    </source>
</evidence>
<evidence type="ECO:0000256" key="21">
    <source>
        <dbReference type="ARBA" id="ARBA00032147"/>
    </source>
</evidence>
<evidence type="ECO:0000256" key="28">
    <source>
        <dbReference type="SAM" id="MobiDB-lite"/>
    </source>
</evidence>
<evidence type="ECO:0000259" key="30">
    <source>
        <dbReference type="PROSITE" id="PS50011"/>
    </source>
</evidence>
<feature type="transmembrane region" description="Helical" evidence="29">
    <location>
        <begin position="510"/>
        <end position="534"/>
    </location>
</feature>
<dbReference type="SMART" id="SM00409">
    <property type="entry name" value="IG"/>
    <property type="match status" value="4"/>
</dbReference>
<dbReference type="Gene3D" id="2.60.40.10">
    <property type="entry name" value="Immunoglobulins"/>
    <property type="match status" value="5"/>
</dbReference>
<reference evidence="32" key="1">
    <citation type="submission" date="2025-08" db="UniProtKB">
        <authorList>
            <consortium name="Ensembl"/>
        </authorList>
    </citation>
    <scope>IDENTIFICATION</scope>
</reference>
<dbReference type="PIRSF" id="PIRSF000615">
    <property type="entry name" value="TyrPK_CSF1-R"/>
    <property type="match status" value="1"/>
</dbReference>
<evidence type="ECO:0000256" key="5">
    <source>
        <dbReference type="ARBA" id="ARBA00022679"/>
    </source>
</evidence>
<dbReference type="PANTHER" id="PTHR24416:SF599">
    <property type="entry name" value="MAST_STEM CELL GROWTH FACTOR RECEPTOR"/>
    <property type="match status" value="1"/>
</dbReference>
<proteinExistence type="inferred from homology"/>
<sequence>SKTCWFLWMPPFSPGGSWSKPVIFPSEPHIVVPKKGKLQLRCHDNTTASRAPFLLRWQREKNRKLEGEVEEGKVASLSLSGVQAQQMGWYVCVNNNTLENSSIFVYVKDPGSAFQHTMMSSILVRAGEDCIIPCLVTDPEVANLSLETCDGRPLPSGMVYSGNLQRGIIIRNAREEIKGCYRCVGQLGGNRVMSVSYSVDVRPVPELRPEVSLSHKDTVILKTGEAFELTCNSTNINSEFSLTWDFPSAANPVKSQISHILPSSRGYLRSTTLSIATVSQLDTGIYRCHAHNEKGHSNAAMELDVLGNTSGDPIQDVKEGESLTLRVEFKAYPAPRSIFWSYNKEHLLNTTEHVITVHRQKYSFTSELRLVRVLSSEGGVYTFSVSNGDASVDRSFHVYVKSKPVIIAQEGPVDGQVRCIAAGYPVPKISWYFCELPRTRCSNLPNATQWETPEVTVLSESTFGRSEVESRLNVSNEHAQYHTLECVASMQGEEAYTLFTIRERIVPHKLFTPLLTGMLATGVFLSVILVVLVYKYMQKPKFQIQWKVIESINGNNYIYIDPLQLPYDLKWEFPRQKLRFGKTLGSGAFGKVVRATAYGLCSADTVTTVAVKMLKPNAHSTEKEALMSELKVLSYLGNHVNIVNLLGACTVGGPILVITEYCCYGDLLNFLRRKRESFLNSQVGDSYYRNVSKQSEPTSRDATGTGYIPMRPSEKERSSQSGTSTFLSTLKLTLSLDAEDLLSFSYQVAKGMEYITSKNCIHRDLAARNVLLTHGRVAKICDFGLARDITTDSSYVLRGNARLPVKWMSPESIFDCVYTFESDVWSYGILLWEIFSLGNSPYPGMQVGSAFYKMIQDGRRMSRPEFAPIEMYDTMLSCWNDDPLKRPSFRKLVERTELLLSENTKNVSSKETTLISEVFC</sequence>
<dbReference type="PROSITE" id="PS00107">
    <property type="entry name" value="PROTEIN_KINASE_ATP"/>
    <property type="match status" value="1"/>
</dbReference>
<feature type="region of interest" description="Disordered" evidence="28">
    <location>
        <begin position="690"/>
        <end position="722"/>
    </location>
</feature>
<dbReference type="GO" id="GO:0038093">
    <property type="term" value="P:Fc receptor signaling pathway"/>
    <property type="evidence" value="ECO:0007669"/>
    <property type="project" value="InterPro"/>
</dbReference>
<dbReference type="GO" id="GO:0019838">
    <property type="term" value="F:growth factor binding"/>
    <property type="evidence" value="ECO:0007669"/>
    <property type="project" value="TreeGrafter"/>
</dbReference>
<dbReference type="GO" id="GO:0005886">
    <property type="term" value="C:plasma membrane"/>
    <property type="evidence" value="ECO:0007669"/>
    <property type="project" value="UniProtKB-SubCell"/>
</dbReference>
<dbReference type="GO" id="GO:0005524">
    <property type="term" value="F:ATP binding"/>
    <property type="evidence" value="ECO:0007669"/>
    <property type="project" value="UniProtKB-UniRule"/>
</dbReference>
<dbReference type="InterPro" id="IPR001245">
    <property type="entry name" value="Ser-Thr/Tyr_kinase_cat_dom"/>
</dbReference>
<comment type="subcellular location">
    <subcellularLocation>
        <location evidence="1">Cell membrane</location>
        <topology evidence="1">Single-pass type I membrane protein</topology>
    </subcellularLocation>
    <subcellularLocation>
        <location evidence="27">Membrane</location>
        <topology evidence="27">Single-pass type I membrane protein</topology>
    </subcellularLocation>
</comment>
<evidence type="ECO:0000256" key="13">
    <source>
        <dbReference type="ARBA" id="ARBA00022843"/>
    </source>
</evidence>
<keyword evidence="19" id="KW-0325">Glycoprotein</keyword>
<dbReference type="InterPro" id="IPR013783">
    <property type="entry name" value="Ig-like_fold"/>
</dbReference>
<evidence type="ECO:0000256" key="25">
    <source>
        <dbReference type="PIRSR" id="PIRSR000615-3"/>
    </source>
</evidence>
<keyword evidence="17" id="KW-1015">Disulfide bond</keyword>
<evidence type="ECO:0000256" key="19">
    <source>
        <dbReference type="ARBA" id="ARBA00023180"/>
    </source>
</evidence>
<feature type="binding site" evidence="24">
    <location>
        <position position="768"/>
    </location>
    <ligand>
        <name>ATP</name>
        <dbReference type="ChEBI" id="CHEBI:30616"/>
    </ligand>
</feature>
<evidence type="ECO:0000256" key="6">
    <source>
        <dbReference type="ARBA" id="ARBA00022692"/>
    </source>
</evidence>
<evidence type="ECO:0000256" key="17">
    <source>
        <dbReference type="ARBA" id="ARBA00023157"/>
    </source>
</evidence>
<keyword evidence="6 27" id="KW-0812">Transmembrane</keyword>
<evidence type="ECO:0000256" key="24">
    <source>
        <dbReference type="PIRSR" id="PIRSR000615-2"/>
    </source>
</evidence>
<evidence type="ECO:0000256" key="15">
    <source>
        <dbReference type="ARBA" id="ARBA00023136"/>
    </source>
</evidence>
<dbReference type="Pfam" id="PF13927">
    <property type="entry name" value="Ig_3"/>
    <property type="match status" value="1"/>
</dbReference>
<dbReference type="GO" id="GO:0030335">
    <property type="term" value="P:positive regulation of cell migration"/>
    <property type="evidence" value="ECO:0007669"/>
    <property type="project" value="TreeGrafter"/>
</dbReference>
<dbReference type="PROSITE" id="PS50835">
    <property type="entry name" value="IG_LIKE"/>
    <property type="match status" value="2"/>
</dbReference>
<feature type="binding site" evidence="24 26">
    <location>
        <position position="612"/>
    </location>
    <ligand>
        <name>ATP</name>
        <dbReference type="ChEBI" id="CHEBI:30616"/>
    </ligand>
</feature>
<evidence type="ECO:0000313" key="33">
    <source>
        <dbReference type="Proteomes" id="UP000261380"/>
    </source>
</evidence>
<dbReference type="STRING" id="32473.ENSXCOP00000018121"/>
<keyword evidence="20 27" id="KW-0393">Immunoglobulin domain</keyword>
<keyword evidence="3" id="KW-1003">Cell membrane</keyword>
<reference evidence="32" key="2">
    <citation type="submission" date="2025-09" db="UniProtKB">
        <authorList>
            <consortium name="Ensembl"/>
        </authorList>
    </citation>
    <scope>IDENTIFICATION</scope>
</reference>
<feature type="domain" description="Protein kinase" evidence="30">
    <location>
        <begin position="578"/>
        <end position="899"/>
    </location>
</feature>
<evidence type="ECO:0000256" key="26">
    <source>
        <dbReference type="PROSITE-ProRule" id="PRU10141"/>
    </source>
</evidence>
<dbReference type="InterPro" id="IPR017441">
    <property type="entry name" value="Protein_kinase_ATP_BS"/>
</dbReference>